<sequence length="269" mass="29487">MPPGVSSPMTIKRIHREIADLKKEDLGPIVLGPSEDDLYIWKGSIPGPEGSVYEGGVYIFEVNLPLDYPYALHFALISEQGNICIDILKHNWSPALSLYKVMLSLSSLLTDPNPKDPLVPAIATQFVRNRKTHDSTARQWTEMFARPKPPPPPVPAVVPSPKTKDKKKAPDVSNANSGPSAPRETITVEDSDDETALPLKRVAHMGKRKREETNKVDIDLVGDDDRTATNSKKRAVGPARAPRNLGGGSESSQRSSMRQLGDVIVIEDD</sequence>
<feature type="compositionally biased region" description="Pro residues" evidence="1">
    <location>
        <begin position="147"/>
        <end position="158"/>
    </location>
</feature>
<dbReference type="SMART" id="SM00212">
    <property type="entry name" value="UBCc"/>
    <property type="match status" value="1"/>
</dbReference>
<dbReference type="Pfam" id="PF00179">
    <property type="entry name" value="UQ_con"/>
    <property type="match status" value="1"/>
</dbReference>
<name>A0A9P6CHP6_9AGAR</name>
<dbReference type="AlphaFoldDB" id="A0A9P6CHP6"/>
<dbReference type="Gene3D" id="3.10.110.10">
    <property type="entry name" value="Ubiquitin Conjugating Enzyme"/>
    <property type="match status" value="1"/>
</dbReference>
<feature type="domain" description="UBC core" evidence="2">
    <location>
        <begin position="9"/>
        <end position="146"/>
    </location>
</feature>
<gene>
    <name evidence="3" type="ORF">BDZ94DRAFT_1309601</name>
</gene>
<reference evidence="3" key="1">
    <citation type="submission" date="2020-11" db="EMBL/GenBank/DDBJ databases">
        <authorList>
            <consortium name="DOE Joint Genome Institute"/>
            <person name="Ahrendt S."/>
            <person name="Riley R."/>
            <person name="Andreopoulos W."/>
            <person name="Labutti K."/>
            <person name="Pangilinan J."/>
            <person name="Ruiz-Duenas F.J."/>
            <person name="Barrasa J.M."/>
            <person name="Sanchez-Garcia M."/>
            <person name="Camarero S."/>
            <person name="Miyauchi S."/>
            <person name="Serrano A."/>
            <person name="Linde D."/>
            <person name="Babiker R."/>
            <person name="Drula E."/>
            <person name="Ayuso-Fernandez I."/>
            <person name="Pacheco R."/>
            <person name="Padilla G."/>
            <person name="Ferreira P."/>
            <person name="Barriuso J."/>
            <person name="Kellner H."/>
            <person name="Castanera R."/>
            <person name="Alfaro M."/>
            <person name="Ramirez L."/>
            <person name="Pisabarro A.G."/>
            <person name="Kuo A."/>
            <person name="Tritt A."/>
            <person name="Lipzen A."/>
            <person name="He G."/>
            <person name="Yan M."/>
            <person name="Ng V."/>
            <person name="Cullen D."/>
            <person name="Martin F."/>
            <person name="Rosso M.-N."/>
            <person name="Henrissat B."/>
            <person name="Hibbett D."/>
            <person name="Martinez A.T."/>
            <person name="Grigoriev I.V."/>
        </authorList>
    </citation>
    <scope>NUCLEOTIDE SEQUENCE</scope>
    <source>
        <strain evidence="3">CBS 247.69</strain>
    </source>
</reference>
<protein>
    <submittedName>
        <fullName evidence="3">Ubiquitin-conjugating enzyme/RWD-like protein</fullName>
    </submittedName>
</protein>
<proteinExistence type="predicted"/>
<evidence type="ECO:0000313" key="3">
    <source>
        <dbReference type="EMBL" id="KAF9462520.1"/>
    </source>
</evidence>
<accession>A0A9P6CHP6</accession>
<comment type="caution">
    <text evidence="3">The sequence shown here is derived from an EMBL/GenBank/DDBJ whole genome shotgun (WGS) entry which is preliminary data.</text>
</comment>
<keyword evidence="4" id="KW-1185">Reference proteome</keyword>
<dbReference type="Proteomes" id="UP000807353">
    <property type="component" value="Unassembled WGS sequence"/>
</dbReference>
<evidence type="ECO:0000256" key="1">
    <source>
        <dbReference type="SAM" id="MobiDB-lite"/>
    </source>
</evidence>
<dbReference type="SUPFAM" id="SSF54495">
    <property type="entry name" value="UBC-like"/>
    <property type="match status" value="1"/>
</dbReference>
<dbReference type="PANTHER" id="PTHR24068">
    <property type="entry name" value="UBIQUITIN-CONJUGATING ENZYME E2"/>
    <property type="match status" value="1"/>
</dbReference>
<feature type="region of interest" description="Disordered" evidence="1">
    <location>
        <begin position="142"/>
        <end position="196"/>
    </location>
</feature>
<dbReference type="OrthoDB" id="7851174at2759"/>
<organism evidence="3 4">
    <name type="scientific">Collybia nuda</name>
    <dbReference type="NCBI Taxonomy" id="64659"/>
    <lineage>
        <taxon>Eukaryota</taxon>
        <taxon>Fungi</taxon>
        <taxon>Dikarya</taxon>
        <taxon>Basidiomycota</taxon>
        <taxon>Agaricomycotina</taxon>
        <taxon>Agaricomycetes</taxon>
        <taxon>Agaricomycetidae</taxon>
        <taxon>Agaricales</taxon>
        <taxon>Tricholomatineae</taxon>
        <taxon>Clitocybaceae</taxon>
        <taxon>Collybia</taxon>
    </lineage>
</organism>
<dbReference type="InterPro" id="IPR016135">
    <property type="entry name" value="UBQ-conjugating_enzyme/RWD"/>
</dbReference>
<dbReference type="EMBL" id="MU150271">
    <property type="protein sequence ID" value="KAF9462520.1"/>
    <property type="molecule type" value="Genomic_DNA"/>
</dbReference>
<evidence type="ECO:0000259" key="2">
    <source>
        <dbReference type="PROSITE" id="PS50127"/>
    </source>
</evidence>
<dbReference type="InterPro" id="IPR000608">
    <property type="entry name" value="UBC"/>
</dbReference>
<evidence type="ECO:0000313" key="4">
    <source>
        <dbReference type="Proteomes" id="UP000807353"/>
    </source>
</evidence>
<dbReference type="PROSITE" id="PS50127">
    <property type="entry name" value="UBC_2"/>
    <property type="match status" value="1"/>
</dbReference>
<feature type="region of interest" description="Disordered" evidence="1">
    <location>
        <begin position="222"/>
        <end position="269"/>
    </location>
</feature>